<evidence type="ECO:0000256" key="1">
    <source>
        <dbReference type="SAM" id="Phobius"/>
    </source>
</evidence>
<dbReference type="InterPro" id="IPR053224">
    <property type="entry name" value="Sensory_adhesion_molecule"/>
</dbReference>
<evidence type="ECO:0008006" key="5">
    <source>
        <dbReference type="Google" id="ProtNLM"/>
    </source>
</evidence>
<dbReference type="GO" id="GO:0005783">
    <property type="term" value="C:endoplasmic reticulum"/>
    <property type="evidence" value="ECO:0007669"/>
    <property type="project" value="TreeGrafter"/>
</dbReference>
<evidence type="ECO:0000313" key="4">
    <source>
        <dbReference type="Proteomes" id="UP000236630"/>
    </source>
</evidence>
<organism evidence="3 4">
    <name type="scientific">Citrus unshiu</name>
    <name type="common">Satsuma mandarin</name>
    <name type="synonym">Citrus nobilis var. unshiu</name>
    <dbReference type="NCBI Taxonomy" id="55188"/>
    <lineage>
        <taxon>Eukaryota</taxon>
        <taxon>Viridiplantae</taxon>
        <taxon>Streptophyta</taxon>
        <taxon>Embryophyta</taxon>
        <taxon>Tracheophyta</taxon>
        <taxon>Spermatophyta</taxon>
        <taxon>Magnoliopsida</taxon>
        <taxon>eudicotyledons</taxon>
        <taxon>Gunneridae</taxon>
        <taxon>Pentapetalae</taxon>
        <taxon>rosids</taxon>
        <taxon>malvids</taxon>
        <taxon>Sapindales</taxon>
        <taxon>Rutaceae</taxon>
        <taxon>Aurantioideae</taxon>
        <taxon>Citrus</taxon>
    </lineage>
</organism>
<reference evidence="3 4" key="1">
    <citation type="journal article" date="2017" name="Front. Genet.">
        <title>Draft sequencing of the heterozygous diploid genome of Satsuma (Citrus unshiu Marc.) using a hybrid assembly approach.</title>
        <authorList>
            <person name="Shimizu T."/>
            <person name="Tanizawa Y."/>
            <person name="Mochizuki T."/>
            <person name="Nagasaki H."/>
            <person name="Yoshioka T."/>
            <person name="Toyoda A."/>
            <person name="Fujiyama A."/>
            <person name="Kaminuma E."/>
            <person name="Nakamura Y."/>
        </authorList>
    </citation>
    <scope>NUCLEOTIDE SEQUENCE [LARGE SCALE GENOMIC DNA]</scope>
    <source>
        <strain evidence="4">cv. Miyagawa wase</strain>
    </source>
</reference>
<protein>
    <recommendedName>
        <fullName evidence="5">SMP-30/Gluconolactonase/LRE-like region domain-containing protein</fullName>
    </recommendedName>
</protein>
<evidence type="ECO:0000256" key="2">
    <source>
        <dbReference type="SAM" id="SignalP"/>
    </source>
</evidence>
<proteinExistence type="predicted"/>
<feature type="signal peptide" evidence="2">
    <location>
        <begin position="1"/>
        <end position="30"/>
    </location>
</feature>
<accession>A0A2H5PQR0</accession>
<dbReference type="Proteomes" id="UP000236630">
    <property type="component" value="Unassembled WGS sequence"/>
</dbReference>
<dbReference type="Gene3D" id="2.120.10.30">
    <property type="entry name" value="TolB, C-terminal domain"/>
    <property type="match status" value="1"/>
</dbReference>
<dbReference type="SUPFAM" id="SSF101898">
    <property type="entry name" value="NHL repeat"/>
    <property type="match status" value="1"/>
</dbReference>
<dbReference type="EMBL" id="BDQV01000108">
    <property type="protein sequence ID" value="GAY54689.1"/>
    <property type="molecule type" value="Genomic_DNA"/>
</dbReference>
<dbReference type="FunFam" id="2.120.10.30:FF:000089">
    <property type="entry name" value="Calcium-dependent phosphotriesterase superfamily protein"/>
    <property type="match status" value="1"/>
</dbReference>
<dbReference type="PANTHER" id="PTHR31460">
    <property type="match status" value="1"/>
</dbReference>
<keyword evidence="1" id="KW-0472">Membrane</keyword>
<feature type="chain" id="PRO_5014181668" description="SMP-30/Gluconolactonase/LRE-like region domain-containing protein" evidence="2">
    <location>
        <begin position="31"/>
        <end position="374"/>
    </location>
</feature>
<evidence type="ECO:0000313" key="3">
    <source>
        <dbReference type="EMBL" id="GAY54689.1"/>
    </source>
</evidence>
<dbReference type="AlphaFoldDB" id="A0A2H5PQR0"/>
<keyword evidence="2" id="KW-0732">Signal</keyword>
<comment type="caution">
    <text evidence="3">The sequence shown here is derived from an EMBL/GenBank/DDBJ whole genome shotgun (WGS) entry which is preliminary data.</text>
</comment>
<gene>
    <name evidence="3" type="ORF">CUMW_158720</name>
</gene>
<name>A0A2H5PQR0_CITUN</name>
<keyword evidence="1" id="KW-0812">Transmembrane</keyword>
<keyword evidence="4" id="KW-1185">Reference proteome</keyword>
<keyword evidence="1" id="KW-1133">Transmembrane helix</keyword>
<dbReference type="PANTHER" id="PTHR31460:SF3">
    <property type="entry name" value="MESOCENTIN"/>
    <property type="match status" value="1"/>
</dbReference>
<feature type="transmembrane region" description="Helical" evidence="1">
    <location>
        <begin position="342"/>
        <end position="360"/>
    </location>
</feature>
<sequence>MAFINSESTKSLALSLFLFLILVGPTPSFARTPHVINFRSLNLYPEGLTWDPSAQHFIVGSQHHRTIHSVSDAAVVETLISDPTLPENATILGLAIDSIHNRLLALVHSAAPLPPFNALAAYDLRSRRRVFLSLLDDETPGVITIKRHVANDVAVDFNGNAYVTNSAGNFIWKVDKDGEASVFSRSPVFSESPLAVDPDAPFSECGLNGIAYVSKGYLLAVQSNTGKMFKVNADDGLARRVLLTEDLVWADGIAVRSDGVVLVVSHHTLWFIKSHDSWAEGVVYDKTALNQEKFATSVTVGGEDRAYVLYGRVMEGLLGNSGREEFSIEEVRSKKENEEENVWVFVLLGLGLAYFLFWRFQMSKLVRDINKKTN</sequence>
<dbReference type="InterPro" id="IPR011042">
    <property type="entry name" value="6-blade_b-propeller_TolB-like"/>
</dbReference>